<organism evidence="4 5">
    <name type="scientific">Tilletiopsis washingtonensis</name>
    <dbReference type="NCBI Taxonomy" id="58919"/>
    <lineage>
        <taxon>Eukaryota</taxon>
        <taxon>Fungi</taxon>
        <taxon>Dikarya</taxon>
        <taxon>Basidiomycota</taxon>
        <taxon>Ustilaginomycotina</taxon>
        <taxon>Exobasidiomycetes</taxon>
        <taxon>Entylomatales</taxon>
        <taxon>Entylomatales incertae sedis</taxon>
        <taxon>Tilletiopsis</taxon>
    </lineage>
</organism>
<feature type="domain" description="BZIP" evidence="3">
    <location>
        <begin position="274"/>
        <end position="288"/>
    </location>
</feature>
<dbReference type="RefSeq" id="XP_025598103.1">
    <property type="nucleotide sequence ID" value="XM_025745254.1"/>
</dbReference>
<dbReference type="GO" id="GO:0003700">
    <property type="term" value="F:DNA-binding transcription factor activity"/>
    <property type="evidence" value="ECO:0007669"/>
    <property type="project" value="InterPro"/>
</dbReference>
<accession>A0A316Z9Y3</accession>
<dbReference type="GeneID" id="37272798"/>
<keyword evidence="5" id="KW-1185">Reference proteome</keyword>
<dbReference type="SUPFAM" id="SSF57959">
    <property type="entry name" value="Leucine zipper domain"/>
    <property type="match status" value="1"/>
</dbReference>
<proteinExistence type="predicted"/>
<feature type="region of interest" description="Disordered" evidence="2">
    <location>
        <begin position="231"/>
        <end position="250"/>
    </location>
</feature>
<protein>
    <recommendedName>
        <fullName evidence="3">BZIP domain-containing protein</fullName>
    </recommendedName>
</protein>
<evidence type="ECO:0000313" key="5">
    <source>
        <dbReference type="Proteomes" id="UP000245946"/>
    </source>
</evidence>
<dbReference type="InterPro" id="IPR046347">
    <property type="entry name" value="bZIP_sf"/>
</dbReference>
<dbReference type="EMBL" id="KZ819293">
    <property type="protein sequence ID" value="PWN97824.1"/>
    <property type="molecule type" value="Genomic_DNA"/>
</dbReference>
<dbReference type="Proteomes" id="UP000245946">
    <property type="component" value="Unassembled WGS sequence"/>
</dbReference>
<dbReference type="Gene3D" id="3.30.160.60">
    <property type="entry name" value="Classic Zinc Finger"/>
    <property type="match status" value="1"/>
</dbReference>
<evidence type="ECO:0000256" key="2">
    <source>
        <dbReference type="SAM" id="MobiDB-lite"/>
    </source>
</evidence>
<dbReference type="STRING" id="58919.A0A316Z9Y3"/>
<feature type="coiled-coil region" evidence="1">
    <location>
        <begin position="286"/>
        <end position="320"/>
    </location>
</feature>
<sequence>MSNSLAQLAGQEFTSEPVDFSFPVHSSPFEALSADDFFSSPEWSTSDSSTDPSPALSAAFDFSSCDATPLLEHDDMPLDESYDAYAALPLFGGAGLDGFADSKSLASLPLGGTTQAEGMKLPLLTDAAALLNAFGGAALHDAQAEAPTTVSGAELLAVEAASTVVEPAVEAPAPTSALDLPALHGIKRRATADELLPLDAPIQARHYASPSSTSRKAIKALPARKRRAAAAAAASGASTPVAEATPASPEGDCEASFALAEAKIAATRDPVAAKRLSNTLAARRSRHRKAEELKTLHDTIAALKEECEGWKRRCLALEAEQ</sequence>
<dbReference type="AlphaFoldDB" id="A0A316Z9Y3"/>
<keyword evidence="1" id="KW-0175">Coiled coil</keyword>
<dbReference type="CDD" id="cd12193">
    <property type="entry name" value="bZIP_GCN4"/>
    <property type="match status" value="1"/>
</dbReference>
<name>A0A316Z9Y3_9BASI</name>
<evidence type="ECO:0000313" key="4">
    <source>
        <dbReference type="EMBL" id="PWN97824.1"/>
    </source>
</evidence>
<gene>
    <name evidence="4" type="ORF">FA09DRAFT_360649</name>
</gene>
<evidence type="ECO:0000259" key="3">
    <source>
        <dbReference type="PROSITE" id="PS00036"/>
    </source>
</evidence>
<dbReference type="PROSITE" id="PS00036">
    <property type="entry name" value="BZIP_BASIC"/>
    <property type="match status" value="1"/>
</dbReference>
<dbReference type="OrthoDB" id="2257100at2759"/>
<evidence type="ECO:0000256" key="1">
    <source>
        <dbReference type="SAM" id="Coils"/>
    </source>
</evidence>
<dbReference type="InterPro" id="IPR004827">
    <property type="entry name" value="bZIP"/>
</dbReference>
<reference evidence="4 5" key="1">
    <citation type="journal article" date="2018" name="Mol. Biol. Evol.">
        <title>Broad Genomic Sampling Reveals a Smut Pathogenic Ancestry of the Fungal Clade Ustilaginomycotina.</title>
        <authorList>
            <person name="Kijpornyongpan T."/>
            <person name="Mondo S.J."/>
            <person name="Barry K."/>
            <person name="Sandor L."/>
            <person name="Lee J."/>
            <person name="Lipzen A."/>
            <person name="Pangilinan J."/>
            <person name="LaButti K."/>
            <person name="Hainaut M."/>
            <person name="Henrissat B."/>
            <person name="Grigoriev I.V."/>
            <person name="Spatafora J.W."/>
            <person name="Aime M.C."/>
        </authorList>
    </citation>
    <scope>NUCLEOTIDE SEQUENCE [LARGE SCALE GENOMIC DNA]</scope>
    <source>
        <strain evidence="4 5">MCA 4186</strain>
    </source>
</reference>